<evidence type="ECO:0000256" key="6">
    <source>
        <dbReference type="ARBA" id="ARBA00022807"/>
    </source>
</evidence>
<keyword evidence="6" id="KW-0788">Thiol protease</keyword>
<evidence type="ECO:0000259" key="10">
    <source>
        <dbReference type="PROSITE" id="PS50802"/>
    </source>
</evidence>
<comment type="catalytic activity">
    <reaction evidence="1">
        <text>Thiol-dependent hydrolysis of ester, thioester, amide, peptide and isopeptide bonds formed by the C-terminal Gly of ubiquitin (a 76-residue protein attached to proteins as an intracellular targeting signal).</text>
        <dbReference type="EC" id="3.4.19.12"/>
    </reaction>
</comment>
<feature type="domain" description="OTU" evidence="10">
    <location>
        <begin position="323"/>
        <end position="452"/>
    </location>
</feature>
<dbReference type="PROSITE" id="PS50802">
    <property type="entry name" value="OTU"/>
    <property type="match status" value="1"/>
</dbReference>
<keyword evidence="12" id="KW-1185">Reference proteome</keyword>
<dbReference type="InterPro" id="IPR003323">
    <property type="entry name" value="OTU_dom"/>
</dbReference>
<dbReference type="PANTHER" id="PTHR12419:SF101">
    <property type="entry name" value="OTU DOMAIN-CONTAINING PROTEIN 1"/>
    <property type="match status" value="1"/>
</dbReference>
<sequence length="495" mass="56766">MPAFSCYEATSMSPVFYTSTAEIIITRPDGVERSVPVHIVKEPRTTRRPLETLYNRVSYAVNGDDHHHSDSVLELDPRRDVFGDDNDEISEKNSIHYDSFFDNDSYRVYERRLEPCLQSDATPSRTFGSVPAFSCYEATSMSPVFYTSTAEIIITRPDGVERSVPVHIVKEPRTTRRPLETLYNRVSYAVNGDDHHHSDSVLELDPRRDVFGDEISEKNSIHYDSFFDNDSYRVYERRLEPCLQSDATPSRTFGSVQKPSSDSYESLKDPERQESVEDDNPVFELLILQEPTATPNKSDIDNKVTRYLAEVEKQNKYLHDRQKYRFHIIPDGNCLYRAVSKAAYGDQSMHKELREQTMHHIADHLEEFNPIIEGDVGEFLINAAQDSAWAGYPELLAMSQMLNVNIYLTTGGSVESPTVSTMVHYLGEEDLSKPAVWLSWLSNGHYDVLLDSCQPNPEYDDWCRHTQVQRKRDEELAKSMAASLSKMYIEQNGLH</sequence>
<evidence type="ECO:0000256" key="7">
    <source>
        <dbReference type="ARBA" id="ARBA00057633"/>
    </source>
</evidence>
<evidence type="ECO:0000313" key="11">
    <source>
        <dbReference type="Ensembl" id="ENSSRHP00000013076.1"/>
    </source>
</evidence>
<evidence type="ECO:0000256" key="8">
    <source>
        <dbReference type="ARBA" id="ARBA00074858"/>
    </source>
</evidence>
<dbReference type="Proteomes" id="UP000472270">
    <property type="component" value="Unassembled WGS sequence"/>
</dbReference>
<dbReference type="AlphaFoldDB" id="A0A673GK50"/>
<evidence type="ECO:0000256" key="3">
    <source>
        <dbReference type="ARBA" id="ARBA00022670"/>
    </source>
</evidence>
<dbReference type="FunFam" id="3.90.70.80:FF:000010">
    <property type="entry name" value="OTU domain-containing protein 1"/>
    <property type="match status" value="1"/>
</dbReference>
<dbReference type="GO" id="GO:0004843">
    <property type="term" value="F:cysteine-type deubiquitinase activity"/>
    <property type="evidence" value="ECO:0007669"/>
    <property type="project" value="UniProtKB-EC"/>
</dbReference>
<evidence type="ECO:0000256" key="9">
    <source>
        <dbReference type="SAM" id="MobiDB-lite"/>
    </source>
</evidence>
<dbReference type="GO" id="GO:0070536">
    <property type="term" value="P:protein K63-linked deubiquitination"/>
    <property type="evidence" value="ECO:0007669"/>
    <property type="project" value="TreeGrafter"/>
</dbReference>
<evidence type="ECO:0000256" key="2">
    <source>
        <dbReference type="ARBA" id="ARBA00012759"/>
    </source>
</evidence>
<dbReference type="InterPro" id="IPR050704">
    <property type="entry name" value="Peptidase_C85-like"/>
</dbReference>
<reference evidence="11" key="2">
    <citation type="submission" date="2025-09" db="UniProtKB">
        <authorList>
            <consortium name="Ensembl"/>
        </authorList>
    </citation>
    <scope>IDENTIFICATION</scope>
</reference>
<comment type="function">
    <text evidence="7">Deubiquitinating enzyme that specifically hydrolyzes 'Lys-63'-linked polyubiquitin to monoubiquitin. Required for the stability and translation of a subset mRNAs with a high abundance of rare codons by mediating deubiquitination of 40S ribosomal protein RPS10/eS10, thereby antagonizing ZNF598-mediated 40S ubiquitination. The abundance of rare codons in mRNAs can limit the translation rate and can lead to ribosome collisions that trigger activation of ribosome quality control (RQC) pathway by ZNF598. OTUD1-mediated deubiquitination prevents activation of the RQC and subsequent dissociation of ribosomes and stimulates formation of polysomes and translation.</text>
</comment>
<protein>
    <recommendedName>
        <fullName evidence="8">OTU domain-containing protein 1</fullName>
        <ecNumber evidence="2">3.4.19.12</ecNumber>
    </recommendedName>
</protein>
<proteinExistence type="predicted"/>
<dbReference type="Ensembl" id="ENSSRHT00000013549.1">
    <property type="protein sequence ID" value="ENSSRHP00000013076.1"/>
    <property type="gene ID" value="ENSSRHG00000007418.1"/>
</dbReference>
<evidence type="ECO:0000256" key="4">
    <source>
        <dbReference type="ARBA" id="ARBA00022786"/>
    </source>
</evidence>
<organism evidence="11 12">
    <name type="scientific">Sinocyclocheilus rhinocerous</name>
    <dbReference type="NCBI Taxonomy" id="307959"/>
    <lineage>
        <taxon>Eukaryota</taxon>
        <taxon>Metazoa</taxon>
        <taxon>Chordata</taxon>
        <taxon>Craniata</taxon>
        <taxon>Vertebrata</taxon>
        <taxon>Euteleostomi</taxon>
        <taxon>Actinopterygii</taxon>
        <taxon>Neopterygii</taxon>
        <taxon>Teleostei</taxon>
        <taxon>Ostariophysi</taxon>
        <taxon>Cypriniformes</taxon>
        <taxon>Cyprinidae</taxon>
        <taxon>Cyprininae</taxon>
        <taxon>Sinocyclocheilus</taxon>
    </lineage>
</organism>
<gene>
    <name evidence="11" type="primary">LOC107754191</name>
</gene>
<dbReference type="Pfam" id="PF02338">
    <property type="entry name" value="OTU"/>
    <property type="match status" value="1"/>
</dbReference>
<keyword evidence="5" id="KW-0378">Hydrolase</keyword>
<accession>A0A673GK50</accession>
<feature type="compositionally biased region" description="Basic and acidic residues" evidence="9">
    <location>
        <begin position="265"/>
        <end position="275"/>
    </location>
</feature>
<dbReference type="CDD" id="cd22747">
    <property type="entry name" value="OTU_OTUD1"/>
    <property type="match status" value="1"/>
</dbReference>
<evidence type="ECO:0000313" key="12">
    <source>
        <dbReference type="Proteomes" id="UP000472270"/>
    </source>
</evidence>
<dbReference type="Gene3D" id="3.90.70.80">
    <property type="match status" value="1"/>
</dbReference>
<dbReference type="GO" id="GO:0006508">
    <property type="term" value="P:proteolysis"/>
    <property type="evidence" value="ECO:0007669"/>
    <property type="project" value="UniProtKB-KW"/>
</dbReference>
<feature type="region of interest" description="Disordered" evidence="9">
    <location>
        <begin position="246"/>
        <end position="277"/>
    </location>
</feature>
<feature type="compositionally biased region" description="Polar residues" evidence="9">
    <location>
        <begin position="246"/>
        <end position="264"/>
    </location>
</feature>
<dbReference type="PANTHER" id="PTHR12419">
    <property type="entry name" value="OTU DOMAIN CONTAINING PROTEIN"/>
    <property type="match status" value="1"/>
</dbReference>
<keyword evidence="3" id="KW-0645">Protease</keyword>
<reference evidence="11" key="1">
    <citation type="submission" date="2025-08" db="UniProtKB">
        <authorList>
            <consortium name="Ensembl"/>
        </authorList>
    </citation>
    <scope>IDENTIFICATION</scope>
</reference>
<dbReference type="EC" id="3.4.19.12" evidence="2"/>
<keyword evidence="4" id="KW-0833">Ubl conjugation pathway</keyword>
<name>A0A673GK50_9TELE</name>
<evidence type="ECO:0000256" key="1">
    <source>
        <dbReference type="ARBA" id="ARBA00000707"/>
    </source>
</evidence>
<evidence type="ECO:0000256" key="5">
    <source>
        <dbReference type="ARBA" id="ARBA00022801"/>
    </source>
</evidence>
<dbReference type="SUPFAM" id="SSF54001">
    <property type="entry name" value="Cysteine proteinases"/>
    <property type="match status" value="1"/>
</dbReference>
<dbReference type="InterPro" id="IPR038765">
    <property type="entry name" value="Papain-like_cys_pep_sf"/>
</dbReference>
<dbReference type="InterPro" id="IPR047834">
    <property type="entry name" value="OTUD1_OTU"/>
</dbReference>